<dbReference type="Proteomes" id="UP000321595">
    <property type="component" value="Chromosome"/>
</dbReference>
<protein>
    <submittedName>
        <fullName evidence="3">Uncharacterized protein</fullName>
    </submittedName>
</protein>
<dbReference type="AlphaFoldDB" id="A0A5B8Y1X2"/>
<keyword evidence="4" id="KW-1185">Reference proteome</keyword>
<evidence type="ECO:0000313" key="4">
    <source>
        <dbReference type="Proteomes" id="UP000321595"/>
    </source>
</evidence>
<organism evidence="3 4">
    <name type="scientific">Microvenator marinus</name>
    <dbReference type="NCBI Taxonomy" id="2600177"/>
    <lineage>
        <taxon>Bacteria</taxon>
        <taxon>Deltaproteobacteria</taxon>
        <taxon>Bradymonadales</taxon>
        <taxon>Microvenatoraceae</taxon>
        <taxon>Microvenator</taxon>
    </lineage>
</organism>
<feature type="coiled-coil region" evidence="1">
    <location>
        <begin position="310"/>
        <end position="403"/>
    </location>
</feature>
<sequence length="579" mass="65498">MRIQEIVFQGLYEASSPVKIRAEKDVDSITLPHPLRAEQIQDILLSIFYPDRTPAKLAQEYRSGGMVACSFRFRGKPFRILRKGGPESLRLQSGEGGNFQDVAQGKNVESILKQSMGLPEFQVFWVLSLWRYDTSPSSNSKIDIDAFEPHVRDIVLRYRQARKIEAAEDRIKSLESRIAEKRRDLGKGMALEEKLGKAREKMREIEVSELSSEDVDLLQNSEFTFKEFQAQIDRLSREEEEERSRAFALLPTPFAKEPVFLVGLVVGLLSVAVSVAMSQTPWRAIALADSVGFGMCAYVLLNYYVGLERANVHQVRMESIKRRLNQVREERVALEERINHILIHARIDDAKDVGERVEKAQKLRKIIEQMEAQVQDLRRDPTYVKGKAEIDKLEKELEVARDAKPPSSPDMMSAYQLESDLDSLGIDAAAVAQEDTEDAKDDFDPLTNLVEVAKLTQEWQGGQIVEKTRRMWAKIASFLLGERFKDVDLTADGELKVGALGAEQLAMWAKTRPSEHQALMVALLVALQVNAPEFSSRGFFESIVVPDPGRWLTADQTKKINEVFASAARRTPVILLKEP</sequence>
<proteinExistence type="predicted"/>
<feature type="coiled-coil region" evidence="1">
    <location>
        <begin position="218"/>
        <end position="245"/>
    </location>
</feature>
<evidence type="ECO:0000313" key="3">
    <source>
        <dbReference type="EMBL" id="QED29679.1"/>
    </source>
</evidence>
<dbReference type="KEGG" id="bbae:FRD01_21045"/>
<dbReference type="RefSeq" id="WP_146962912.1">
    <property type="nucleotide sequence ID" value="NZ_CP042467.1"/>
</dbReference>
<feature type="coiled-coil region" evidence="1">
    <location>
        <begin position="157"/>
        <end position="184"/>
    </location>
</feature>
<feature type="transmembrane region" description="Helical" evidence="2">
    <location>
        <begin position="259"/>
        <end position="277"/>
    </location>
</feature>
<dbReference type="OrthoDB" id="5481337at2"/>
<keyword evidence="2" id="KW-0812">Transmembrane</keyword>
<keyword evidence="1" id="KW-0175">Coiled coil</keyword>
<reference evidence="3 4" key="1">
    <citation type="submission" date="2019-08" db="EMBL/GenBank/DDBJ databases">
        <authorList>
            <person name="Liang Q."/>
        </authorList>
    </citation>
    <scope>NUCLEOTIDE SEQUENCE [LARGE SCALE GENOMIC DNA]</scope>
    <source>
        <strain evidence="3 4">V1718</strain>
    </source>
</reference>
<keyword evidence="2" id="KW-0472">Membrane</keyword>
<keyword evidence="2" id="KW-1133">Transmembrane helix</keyword>
<gene>
    <name evidence="3" type="ORF">FRD01_21045</name>
</gene>
<evidence type="ECO:0000256" key="2">
    <source>
        <dbReference type="SAM" id="Phobius"/>
    </source>
</evidence>
<evidence type="ECO:0000256" key="1">
    <source>
        <dbReference type="SAM" id="Coils"/>
    </source>
</evidence>
<name>A0A5B8Y1X2_9DELT</name>
<feature type="transmembrane region" description="Helical" evidence="2">
    <location>
        <begin position="284"/>
        <end position="305"/>
    </location>
</feature>
<dbReference type="EMBL" id="CP042467">
    <property type="protein sequence ID" value="QED29679.1"/>
    <property type="molecule type" value="Genomic_DNA"/>
</dbReference>
<accession>A0A5B8Y1X2</accession>